<dbReference type="Proteomes" id="UP000377595">
    <property type="component" value="Unassembled WGS sequence"/>
</dbReference>
<evidence type="ECO:0000313" key="1">
    <source>
        <dbReference type="EMBL" id="GES18363.1"/>
    </source>
</evidence>
<proteinExistence type="predicted"/>
<evidence type="ECO:0000313" key="2">
    <source>
        <dbReference type="Proteomes" id="UP000377595"/>
    </source>
</evidence>
<dbReference type="AlphaFoldDB" id="A0A5M3XH97"/>
<dbReference type="EMBL" id="BLAF01000007">
    <property type="protein sequence ID" value="GES18363.1"/>
    <property type="molecule type" value="Genomic_DNA"/>
</dbReference>
<protein>
    <submittedName>
        <fullName evidence="1">Uncharacterized protein</fullName>
    </submittedName>
</protein>
<gene>
    <name evidence="1" type="ORF">Aple_012580</name>
</gene>
<organism evidence="1 2">
    <name type="scientific">Acrocarpospora pleiomorpha</name>
    <dbReference type="NCBI Taxonomy" id="90975"/>
    <lineage>
        <taxon>Bacteria</taxon>
        <taxon>Bacillati</taxon>
        <taxon>Actinomycetota</taxon>
        <taxon>Actinomycetes</taxon>
        <taxon>Streptosporangiales</taxon>
        <taxon>Streptosporangiaceae</taxon>
        <taxon>Acrocarpospora</taxon>
    </lineage>
</organism>
<reference evidence="1 2" key="1">
    <citation type="submission" date="2019-10" db="EMBL/GenBank/DDBJ databases">
        <title>Whole genome shotgun sequence of Acrocarpospora pleiomorpha NBRC 16267.</title>
        <authorList>
            <person name="Ichikawa N."/>
            <person name="Kimura A."/>
            <person name="Kitahashi Y."/>
            <person name="Komaki H."/>
            <person name="Oguchi A."/>
        </authorList>
    </citation>
    <scope>NUCLEOTIDE SEQUENCE [LARGE SCALE GENOMIC DNA]</scope>
    <source>
        <strain evidence="1 2">NBRC 16267</strain>
    </source>
</reference>
<name>A0A5M3XH97_9ACTN</name>
<comment type="caution">
    <text evidence="1">The sequence shown here is derived from an EMBL/GenBank/DDBJ whole genome shotgun (WGS) entry which is preliminary data.</text>
</comment>
<keyword evidence="2" id="KW-1185">Reference proteome</keyword>
<sequence length="113" mass="12682">MTPFDGGVSYGSYRYHEGFHVEFPDDLNAKLNVMPMNAPVGPDLHYPPYGDKVTKRGHRSIGMVMASRVWNREIPLTARGVELFRGCRSEATTRCTRGTTTPTCCSPRCRSRT</sequence>
<accession>A0A5M3XH97</accession>